<organism evidence="2 3">
    <name type="scientific">Durusdinium trenchii</name>
    <dbReference type="NCBI Taxonomy" id="1381693"/>
    <lineage>
        <taxon>Eukaryota</taxon>
        <taxon>Sar</taxon>
        <taxon>Alveolata</taxon>
        <taxon>Dinophyceae</taxon>
        <taxon>Suessiales</taxon>
        <taxon>Symbiodiniaceae</taxon>
        <taxon>Durusdinium</taxon>
    </lineage>
</organism>
<sequence length="1486" mass="165507">MAPPGPDPEMLKSFCRFTADTRRLLILHFGEDDALDEAECLRNALLWAWQHLPDSATALLDGRLEHAAKGETTLLVTLNLGLSVAVSSVAARCEQHKEKLAFAVCTLEVGVEQRRRRSENASGGAMAMDRMRSSSLEPSLVVNINVGPTQPVGQAEPFKRVGSLTLPVRGTPIDSTVAPGSASVSLPAYPPLFKDLLVSQLGFPGVQVVQATVSPPKLTHTAPARPLQPTLVASNVTSIGSVGHNYRAGDRVEILVSDEVWEAATVEEVMTATKKVNGVPFHEGVVKVRCDNGLVTLLSTAAAHRLRKSCRNSCAGSPTKRAAEARSRSPSTRSGPSIVELEESAEVALEESPRTGVPFTSTLKSEAQVPVSTTGVKAIEDNRLLRNAWRVDDLGVPNLEPLNAGLQPLTASRSRPRQTKTKDVDWSLQIGRPTFFAYFAGCINGLCSSDAVASKKPPPAPWSSLGLASPGSDFDLRPIEAEKNEVVLIVDETLDTYTSPKPATLADGPIEAETVQSATVVVEPLVIAPHVLLMKAKAPVVAPTGRYQLQKDMNFLTQHFGCENGKFGGYHNGELLMQKGDTYIRDYFGLFDTATYKFEAPDGNVVVWRCAIDLRKSTHDMDFKVLYHFTDEMGFVNIVGCEKSINQIFASFKDRAHFGDGVYATQHEPAVWNSRGRCLLNNYDRGDPTRPNIDDDTFKNRDKEWGTGNKNGHRVAFCVPLLVPKGSYFNVQEDGPKTHIAAGHDVHGNFIHEKRDVWVIKYKKEKDGKEASADDSDSDIFSEGDFEIDSDTDSDCGSSTSNESIAHSDSGSSTSNESNASSNQNKPSDICNAGLEAQRLLKCMRKRSESIRKKFSQLISVTGADNNMKIAILEERFDLLYELGNRYLARGLHEEALSKMEDCKKLGERHFGKQHQFTLLARDGVGRAQLAQGNRFPQAVETLQGAKRSAENLGKKHPVYMRCTFSLVPVLQQLSRQGNEYILEDARQMFKETFEHYEEWLGERGEKFPDIEALKQMRRHASLLYSKNDKDAKDEALSMLNDVMVQREKKLGKKHAETGLVKRDLANLWAACTSGISDKYYVDAMEICNKELGRFHVDSLRCLSQRINFLVKPDYTEDLVHELMIAIRRILEEEDKKEAESLLGLLRGPLQQLLEIQQDRKDEKTKEVNKLIEDLEKEWEKQREGMTEKGLETFLQEYAIGMTYLEISRVEEAKESFKRLEEIYNKLTGKDGKYAKKKLMDAKYNLAFLELDAKCSKKKLRELLKSCGNDTEAISEQMKKMEGMMVLYGEQGRKYPKFLQEVLQQFEDKRKELEDATKDDKSPTLESEARKVMEKVEEDVEEDGDEEESAERNEEKDLVPELEASLNASFICRQASPHSTLTQQAPRVFSSPGFSTPAPNFINQVPRAPPSITAAFTAQAPVVFSSPQFSTPAPTFINQAPRPMQLSTHAQRYDPRLFKTSPVHILQQAAAPRTASSFQPCSRLRW</sequence>
<gene>
    <name evidence="2" type="ORF">CCMP2556_LOCUS53349</name>
</gene>
<dbReference type="EMBL" id="CAXAMN010028151">
    <property type="protein sequence ID" value="CAK9115436.1"/>
    <property type="molecule type" value="Genomic_DNA"/>
</dbReference>
<dbReference type="Gene3D" id="1.25.40.10">
    <property type="entry name" value="Tetratricopeptide repeat domain"/>
    <property type="match status" value="1"/>
</dbReference>
<feature type="compositionally biased region" description="Acidic residues" evidence="1">
    <location>
        <begin position="1336"/>
        <end position="1349"/>
    </location>
</feature>
<proteinExistence type="predicted"/>
<dbReference type="Proteomes" id="UP001642484">
    <property type="component" value="Unassembled WGS sequence"/>
</dbReference>
<feature type="compositionally biased region" description="Low complexity" evidence="1">
    <location>
        <begin position="328"/>
        <end position="339"/>
    </location>
</feature>
<feature type="compositionally biased region" description="Basic and acidic residues" evidence="1">
    <location>
        <begin position="1313"/>
        <end position="1335"/>
    </location>
</feature>
<feature type="region of interest" description="Disordered" evidence="1">
    <location>
        <begin position="768"/>
        <end position="829"/>
    </location>
</feature>
<name>A0ABP0SSM0_9DINO</name>
<evidence type="ECO:0000313" key="2">
    <source>
        <dbReference type="EMBL" id="CAK9115436.1"/>
    </source>
</evidence>
<dbReference type="InterPro" id="IPR011990">
    <property type="entry name" value="TPR-like_helical_dom_sf"/>
</dbReference>
<comment type="caution">
    <text evidence="2">The sequence shown here is derived from an EMBL/GenBank/DDBJ whole genome shotgun (WGS) entry which is preliminary data.</text>
</comment>
<evidence type="ECO:0000313" key="3">
    <source>
        <dbReference type="Proteomes" id="UP001642484"/>
    </source>
</evidence>
<dbReference type="SUPFAM" id="SSF48452">
    <property type="entry name" value="TPR-like"/>
    <property type="match status" value="1"/>
</dbReference>
<accession>A0ABP0SSM0</accession>
<feature type="region of interest" description="Disordered" evidence="1">
    <location>
        <begin position="1313"/>
        <end position="1358"/>
    </location>
</feature>
<reference evidence="2 3" key="1">
    <citation type="submission" date="2024-02" db="EMBL/GenBank/DDBJ databases">
        <authorList>
            <person name="Chen Y."/>
            <person name="Shah S."/>
            <person name="Dougan E. K."/>
            <person name="Thang M."/>
            <person name="Chan C."/>
        </authorList>
    </citation>
    <scope>NUCLEOTIDE SEQUENCE [LARGE SCALE GENOMIC DNA]</scope>
</reference>
<feature type="compositionally biased region" description="Low complexity" evidence="1">
    <location>
        <begin position="808"/>
        <end position="825"/>
    </location>
</feature>
<feature type="region of interest" description="Disordered" evidence="1">
    <location>
        <begin position="309"/>
        <end position="339"/>
    </location>
</feature>
<keyword evidence="3" id="KW-1185">Reference proteome</keyword>
<feature type="compositionally biased region" description="Acidic residues" evidence="1">
    <location>
        <begin position="773"/>
        <end position="794"/>
    </location>
</feature>
<evidence type="ECO:0000256" key="1">
    <source>
        <dbReference type="SAM" id="MobiDB-lite"/>
    </source>
</evidence>
<protein>
    <submittedName>
        <fullName evidence="2">Uncharacterized protein</fullName>
    </submittedName>
</protein>